<dbReference type="Pfam" id="PF01807">
    <property type="entry name" value="Zn_ribbon_DnaG"/>
    <property type="match status" value="1"/>
</dbReference>
<evidence type="ECO:0000256" key="12">
    <source>
        <dbReference type="HAMAP-Rule" id="MF_00974"/>
    </source>
</evidence>
<dbReference type="GO" id="GO:0003677">
    <property type="term" value="F:DNA binding"/>
    <property type="evidence" value="ECO:0007669"/>
    <property type="project" value="UniProtKB-KW"/>
</dbReference>
<dbReference type="InterPro" id="IPR002694">
    <property type="entry name" value="Znf_CHC2"/>
</dbReference>
<keyword evidence="4 12" id="KW-0548">Nucleotidyltransferase</keyword>
<dbReference type="PANTHER" id="PTHR30313">
    <property type="entry name" value="DNA PRIMASE"/>
    <property type="match status" value="1"/>
</dbReference>
<dbReference type="HAMAP" id="MF_00974">
    <property type="entry name" value="DNA_primase_DnaG"/>
    <property type="match status" value="1"/>
</dbReference>
<dbReference type="RefSeq" id="WP_180984627.1">
    <property type="nucleotide sequence ID" value="NZ_CP061172.1"/>
</dbReference>
<dbReference type="GO" id="GO:0006269">
    <property type="term" value="P:DNA replication, synthesis of primer"/>
    <property type="evidence" value="ECO:0007669"/>
    <property type="project" value="UniProtKB-UniRule"/>
</dbReference>
<keyword evidence="5 12" id="KW-0235">DNA replication</keyword>
<feature type="zinc finger region" description="CHC2-type" evidence="12 14">
    <location>
        <begin position="61"/>
        <end position="85"/>
    </location>
</feature>
<keyword evidence="8 12" id="KW-0862">Zinc</keyword>
<keyword evidence="6 12" id="KW-0479">Metal-binding</keyword>
<keyword evidence="1 12" id="KW-0240">DNA-directed RNA polymerase</keyword>
<dbReference type="InterPro" id="IPR016136">
    <property type="entry name" value="DNA_helicase_N/primase_C"/>
</dbReference>
<dbReference type="Pfam" id="PF10410">
    <property type="entry name" value="DnaB_bind"/>
    <property type="match status" value="1"/>
</dbReference>
<evidence type="ECO:0000256" key="6">
    <source>
        <dbReference type="ARBA" id="ARBA00022723"/>
    </source>
</evidence>
<dbReference type="SUPFAM" id="SSF56731">
    <property type="entry name" value="DNA primase core"/>
    <property type="match status" value="1"/>
</dbReference>
<dbReference type="InterPro" id="IPR006171">
    <property type="entry name" value="TOPRIM_dom"/>
</dbReference>
<dbReference type="EC" id="2.7.7.101" evidence="12"/>
<dbReference type="InterPro" id="IPR050219">
    <property type="entry name" value="DnaG_primase"/>
</dbReference>
<dbReference type="Proteomes" id="UP000516384">
    <property type="component" value="Chromosome"/>
</dbReference>
<evidence type="ECO:0000256" key="7">
    <source>
        <dbReference type="ARBA" id="ARBA00022771"/>
    </source>
</evidence>
<dbReference type="AlphaFoldDB" id="A0A7H0Y4L7"/>
<dbReference type="GO" id="GO:0008270">
    <property type="term" value="F:zinc ion binding"/>
    <property type="evidence" value="ECO:0007669"/>
    <property type="project" value="UniProtKB-UniRule"/>
</dbReference>
<evidence type="ECO:0000256" key="1">
    <source>
        <dbReference type="ARBA" id="ARBA00022478"/>
    </source>
</evidence>
<keyword evidence="3 12" id="KW-0808">Transferase</keyword>
<dbReference type="InterPro" id="IPR013264">
    <property type="entry name" value="DNAG_N"/>
</dbReference>
<evidence type="ECO:0000256" key="3">
    <source>
        <dbReference type="ARBA" id="ARBA00022679"/>
    </source>
</evidence>
<keyword evidence="10 12" id="KW-0238">DNA-binding</keyword>
<dbReference type="NCBIfam" id="TIGR01391">
    <property type="entry name" value="dnaG"/>
    <property type="match status" value="1"/>
</dbReference>
<comment type="similarity">
    <text evidence="12 13">Belongs to the DnaG primase family.</text>
</comment>
<reference evidence="16 17" key="1">
    <citation type="submission" date="2020-09" db="EMBL/GenBank/DDBJ databases">
        <title>Characterization of Paenibacillus peoriae strain ZF390 with broad-spectrum antimicrobial activity as a potential biocontrol agent.</title>
        <authorList>
            <person name="Li L."/>
            <person name="Zhao Y."/>
            <person name="Li B."/>
            <person name="Xie X."/>
        </authorList>
    </citation>
    <scope>NUCLEOTIDE SEQUENCE [LARGE SCALE GENOMIC DNA]</scope>
    <source>
        <strain evidence="16 17">ZF390</strain>
    </source>
</reference>
<evidence type="ECO:0000256" key="11">
    <source>
        <dbReference type="ARBA" id="ARBA00023163"/>
    </source>
</evidence>
<dbReference type="GO" id="GO:1990077">
    <property type="term" value="C:primosome complex"/>
    <property type="evidence" value="ECO:0007669"/>
    <property type="project" value="UniProtKB-KW"/>
</dbReference>
<keyword evidence="2 12" id="KW-0639">Primosome</keyword>
<dbReference type="InterPro" id="IPR034151">
    <property type="entry name" value="TOPRIM_DnaG_bac"/>
</dbReference>
<dbReference type="PROSITE" id="PS50880">
    <property type="entry name" value="TOPRIM"/>
    <property type="match status" value="1"/>
</dbReference>
<dbReference type="EMBL" id="CP061172">
    <property type="protein sequence ID" value="QNR66025.1"/>
    <property type="molecule type" value="Genomic_DNA"/>
</dbReference>
<dbReference type="SMART" id="SM00400">
    <property type="entry name" value="ZnF_CHCC"/>
    <property type="match status" value="1"/>
</dbReference>
<dbReference type="Gene3D" id="3.90.580.10">
    <property type="entry name" value="Zinc finger, CHC2-type domain"/>
    <property type="match status" value="1"/>
</dbReference>
<dbReference type="PANTHER" id="PTHR30313:SF2">
    <property type="entry name" value="DNA PRIMASE"/>
    <property type="match status" value="1"/>
</dbReference>
<comment type="subunit">
    <text evidence="12">Monomer. Interacts with DnaB.</text>
</comment>
<evidence type="ECO:0000256" key="8">
    <source>
        <dbReference type="ARBA" id="ARBA00022833"/>
    </source>
</evidence>
<evidence type="ECO:0000256" key="10">
    <source>
        <dbReference type="ARBA" id="ARBA00023125"/>
    </source>
</evidence>
<protein>
    <recommendedName>
        <fullName evidence="12 13">DNA primase</fullName>
        <ecNumber evidence="12">2.7.7.101</ecNumber>
    </recommendedName>
</protein>
<dbReference type="InterPro" id="IPR006295">
    <property type="entry name" value="DNA_primase_DnaG"/>
</dbReference>
<dbReference type="Gene3D" id="1.10.860.10">
    <property type="entry name" value="DNAb Helicase, Chain A"/>
    <property type="match status" value="1"/>
</dbReference>
<dbReference type="FunFam" id="3.90.980.10:FF:000001">
    <property type="entry name" value="DNA primase"/>
    <property type="match status" value="1"/>
</dbReference>
<sequence>MSNGIELYLRAKEMKVVNMSAGQGNIPDDIIESVLQHHDIVDTVSKYVHLTKQGKYMKGLCPFHSEKTPSFTVTPDRQIFYCYGCGAGGNAIKFMMEIEGLSFPEAVRTMAEESHIPLGEWQGRDSSHQHPELDRLLQAYELTSKMYHFLLKNTEHGKPAMEYLRSRGFSDKIIDQFQIGYAPNRWDTIVQFLEKRSFDPVEMEKGGLISPRHEGDGYVDRFRDRIMFPIWNRNGKVIAFAGRILGEGQPKYLNSPETKLFNKSRTLYNLHHAKTSIRKLRQSVLFEGYGDVISAWEAGVQNGVAAMGTALTEHHATMLKGLCDEVIICYDGDRAGQAAALKNFPLLENAGLHVKVALVSDGMDPDDFIRQYGGERFQRQIIESAVSTVKFKLIYLKKNHILQEEEGRIAYSREALNVIAPLSSPTEREVYLREVSSEVKVDFETLKQECNLLRQSLQKKQNFGDNNENGWNNGRHKKGQVSTPNLLPAYHVAERRLLHWMMQDLEAAEYVEKHLGDAFNIEDHAAIAAYLYAYYAQGKLPDTSRFISSLQDDRLEKNVSSIMMMDAPGVWAPHILDDYIHQVRKFPLQEQLDLKREEMRAAERLGDFLRAAQIASEIIALERQ</sequence>
<dbReference type="Pfam" id="PF08275">
    <property type="entry name" value="DNAG_N"/>
    <property type="match status" value="1"/>
</dbReference>
<dbReference type="GO" id="GO:0000428">
    <property type="term" value="C:DNA-directed RNA polymerase complex"/>
    <property type="evidence" value="ECO:0007669"/>
    <property type="project" value="UniProtKB-KW"/>
</dbReference>
<dbReference type="InterPro" id="IPR030846">
    <property type="entry name" value="DnaG_bac"/>
</dbReference>
<gene>
    <name evidence="12" type="primary">dnaG</name>
    <name evidence="16" type="ORF">IAQ67_19490</name>
</gene>
<evidence type="ECO:0000256" key="14">
    <source>
        <dbReference type="PIRSR" id="PIRSR002811-1"/>
    </source>
</evidence>
<comment type="catalytic activity">
    <reaction evidence="12">
        <text>ssDNA + n NTP = ssDNA/pppN(pN)n-1 hybrid + (n-1) diphosphate.</text>
        <dbReference type="EC" id="2.7.7.101"/>
    </reaction>
</comment>
<dbReference type="SUPFAM" id="SSF57783">
    <property type="entry name" value="Zinc beta-ribbon"/>
    <property type="match status" value="1"/>
</dbReference>
<dbReference type="Gene3D" id="6.10.140.360">
    <property type="match status" value="1"/>
</dbReference>
<evidence type="ECO:0000256" key="5">
    <source>
        <dbReference type="ARBA" id="ARBA00022705"/>
    </source>
</evidence>
<keyword evidence="7 12" id="KW-0863">Zinc-finger</keyword>
<name>A0A7H0Y4L7_9BACL</name>
<feature type="domain" description="Toprim" evidence="15">
    <location>
        <begin position="281"/>
        <end position="362"/>
    </location>
</feature>
<accession>A0A7H0Y4L7</accession>
<dbReference type="InterPro" id="IPR019475">
    <property type="entry name" value="DNA_primase_DnaB-bd"/>
</dbReference>
<keyword evidence="11 12" id="KW-0804">Transcription</keyword>
<dbReference type="PIRSF" id="PIRSF002811">
    <property type="entry name" value="DnaG"/>
    <property type="match status" value="1"/>
</dbReference>
<dbReference type="CDD" id="cd03364">
    <property type="entry name" value="TOPRIM_DnaG_primases"/>
    <property type="match status" value="1"/>
</dbReference>
<dbReference type="GO" id="GO:0005737">
    <property type="term" value="C:cytoplasm"/>
    <property type="evidence" value="ECO:0007669"/>
    <property type="project" value="TreeGrafter"/>
</dbReference>
<proteinExistence type="inferred from homology"/>
<comment type="function">
    <text evidence="12 13">RNA polymerase that catalyzes the synthesis of short RNA molecules used as primers for DNA polymerase during DNA replication.</text>
</comment>
<evidence type="ECO:0000256" key="13">
    <source>
        <dbReference type="PIRNR" id="PIRNR002811"/>
    </source>
</evidence>
<dbReference type="GO" id="GO:0003899">
    <property type="term" value="F:DNA-directed RNA polymerase activity"/>
    <property type="evidence" value="ECO:0007669"/>
    <property type="project" value="UniProtKB-UniRule"/>
</dbReference>
<dbReference type="SMART" id="SM00493">
    <property type="entry name" value="TOPRIM"/>
    <property type="match status" value="1"/>
</dbReference>
<evidence type="ECO:0000256" key="9">
    <source>
        <dbReference type="ARBA" id="ARBA00022842"/>
    </source>
</evidence>
<dbReference type="FunFam" id="3.90.580.10:FF:000001">
    <property type="entry name" value="DNA primase"/>
    <property type="match status" value="1"/>
</dbReference>
<keyword evidence="9" id="KW-0460">Magnesium</keyword>
<evidence type="ECO:0000313" key="17">
    <source>
        <dbReference type="Proteomes" id="UP000516384"/>
    </source>
</evidence>
<dbReference type="Pfam" id="PF13155">
    <property type="entry name" value="Toprim_2"/>
    <property type="match status" value="1"/>
</dbReference>
<comment type="cofactor">
    <cofactor evidence="12 13 14">
        <name>Zn(2+)</name>
        <dbReference type="ChEBI" id="CHEBI:29105"/>
    </cofactor>
    <text evidence="12 13 14">Binds 1 zinc ion per monomer.</text>
</comment>
<evidence type="ECO:0000256" key="2">
    <source>
        <dbReference type="ARBA" id="ARBA00022515"/>
    </source>
</evidence>
<dbReference type="Gene3D" id="3.40.1360.10">
    <property type="match status" value="1"/>
</dbReference>
<organism evidence="16 17">
    <name type="scientific">Paenibacillus peoriae</name>
    <dbReference type="NCBI Taxonomy" id="59893"/>
    <lineage>
        <taxon>Bacteria</taxon>
        <taxon>Bacillati</taxon>
        <taxon>Bacillota</taxon>
        <taxon>Bacilli</taxon>
        <taxon>Bacillales</taxon>
        <taxon>Paenibacillaceae</taxon>
        <taxon>Paenibacillus</taxon>
    </lineage>
</organism>
<evidence type="ECO:0000256" key="4">
    <source>
        <dbReference type="ARBA" id="ARBA00022695"/>
    </source>
</evidence>
<evidence type="ECO:0000313" key="16">
    <source>
        <dbReference type="EMBL" id="QNR66025.1"/>
    </source>
</evidence>
<comment type="domain">
    <text evidence="12">Contains an N-terminal zinc-binding domain, a central core domain that contains the primase activity, and a C-terminal DnaB-binding domain.</text>
</comment>
<dbReference type="InterPro" id="IPR036977">
    <property type="entry name" value="DNA_primase_Znf_CHC2"/>
</dbReference>
<dbReference type="Gene3D" id="3.90.980.10">
    <property type="entry name" value="DNA primase, catalytic core, N-terminal domain"/>
    <property type="match status" value="1"/>
</dbReference>
<dbReference type="InterPro" id="IPR037068">
    <property type="entry name" value="DNA_primase_core_N_sf"/>
</dbReference>
<evidence type="ECO:0000259" key="15">
    <source>
        <dbReference type="PROSITE" id="PS50880"/>
    </source>
</evidence>